<dbReference type="InterPro" id="IPR001466">
    <property type="entry name" value="Beta-lactam-related"/>
</dbReference>
<dbReference type="SUPFAM" id="SSF56601">
    <property type="entry name" value="beta-lactamase/transpeptidase-like"/>
    <property type="match status" value="1"/>
</dbReference>
<dbReference type="PANTHER" id="PTHR43283:SF7">
    <property type="entry name" value="BETA-LACTAMASE-RELATED DOMAIN-CONTAINING PROTEIN"/>
    <property type="match status" value="1"/>
</dbReference>
<protein>
    <submittedName>
        <fullName evidence="3">CubicO group peptidase (Beta-lactamase class C family)</fullName>
    </submittedName>
</protein>
<dbReference type="Gene3D" id="3.40.710.10">
    <property type="entry name" value="DD-peptidase/beta-lactamase superfamily"/>
    <property type="match status" value="1"/>
</dbReference>
<keyword evidence="1" id="KW-0732">Signal</keyword>
<evidence type="ECO:0000256" key="1">
    <source>
        <dbReference type="SAM" id="SignalP"/>
    </source>
</evidence>
<evidence type="ECO:0000313" key="3">
    <source>
        <dbReference type="EMBL" id="NYF51699.1"/>
    </source>
</evidence>
<comment type="caution">
    <text evidence="3">The sequence shown here is derived from an EMBL/GenBank/DDBJ whole genome shotgun (WGS) entry which is preliminary data.</text>
</comment>
<dbReference type="InterPro" id="IPR050789">
    <property type="entry name" value="Diverse_Enzym_Activities"/>
</dbReference>
<sequence length="376" mass="41914">MIRSLNSFLLCAVLVLPSYASGQSATGKSPESLPGSSWPQVASLEKSGWSKQKLLAARQFAETDSIHTSAVMIVQGGEVVDQWGDFDKKIDCYSIRKSLLSALYGIYSAEGVIDVNQTLEQLGIDDSPDPLTKEEKQARVVDLLRARSGVYHLVDFETASMQKSRPARGSHAPGTFWYYNNWDFNVLGTIFEKKTGLKIGQAFYERIAKPIGMQDFRPDDVFYFGGPLSIHPAYHFEITARDMARFGLLYLRHGRWNGKQIVPEAWIEKSSHANEMVKSDGADHGGYEYLWWVDYGGVHFPEVSLPGIYSARGNGAHYIFIIPTLDMVIVHRTDNDPPVKDAKTITEIANRASPASENRAQFGHLVKLILDAQTGH</sequence>
<dbReference type="Pfam" id="PF00144">
    <property type="entry name" value="Beta-lactamase"/>
    <property type="match status" value="1"/>
</dbReference>
<feature type="chain" id="PRO_5031475786" evidence="1">
    <location>
        <begin position="21"/>
        <end position="376"/>
    </location>
</feature>
<evidence type="ECO:0000313" key="4">
    <source>
        <dbReference type="Proteomes" id="UP000534186"/>
    </source>
</evidence>
<dbReference type="Proteomes" id="UP000534186">
    <property type="component" value="Unassembled WGS sequence"/>
</dbReference>
<proteinExistence type="predicted"/>
<accession>A0A7Y9NLR1</accession>
<reference evidence="3 4" key="1">
    <citation type="submission" date="2020-07" db="EMBL/GenBank/DDBJ databases">
        <title>Genomic Encyclopedia of Type Strains, Phase IV (KMG-V): Genome sequencing to study the core and pangenomes of soil and plant-associated prokaryotes.</title>
        <authorList>
            <person name="Whitman W."/>
        </authorList>
    </citation>
    <scope>NUCLEOTIDE SEQUENCE [LARGE SCALE GENOMIC DNA]</scope>
    <source>
        <strain evidence="3 4">M8UP30</strain>
    </source>
</reference>
<feature type="signal peptide" evidence="1">
    <location>
        <begin position="1"/>
        <end position="20"/>
    </location>
</feature>
<feature type="domain" description="Beta-lactamase-related" evidence="2">
    <location>
        <begin position="58"/>
        <end position="343"/>
    </location>
</feature>
<organism evidence="3 4">
    <name type="scientific">Tunturiibacter lichenicola</name>
    <dbReference type="NCBI Taxonomy" id="2051959"/>
    <lineage>
        <taxon>Bacteria</taxon>
        <taxon>Pseudomonadati</taxon>
        <taxon>Acidobacteriota</taxon>
        <taxon>Terriglobia</taxon>
        <taxon>Terriglobales</taxon>
        <taxon>Acidobacteriaceae</taxon>
        <taxon>Tunturiibacter</taxon>
    </lineage>
</organism>
<dbReference type="AlphaFoldDB" id="A0A7Y9NLR1"/>
<dbReference type="EMBL" id="JACCCV010000001">
    <property type="protein sequence ID" value="NYF51699.1"/>
    <property type="molecule type" value="Genomic_DNA"/>
</dbReference>
<gene>
    <name evidence="3" type="ORF">HDF12_002064</name>
</gene>
<dbReference type="InterPro" id="IPR012338">
    <property type="entry name" value="Beta-lactam/transpept-like"/>
</dbReference>
<name>A0A7Y9NLR1_9BACT</name>
<dbReference type="PANTHER" id="PTHR43283">
    <property type="entry name" value="BETA-LACTAMASE-RELATED"/>
    <property type="match status" value="1"/>
</dbReference>
<evidence type="ECO:0000259" key="2">
    <source>
        <dbReference type="Pfam" id="PF00144"/>
    </source>
</evidence>